<comment type="caution">
    <text evidence="11">The sequence shown here is derived from an EMBL/GenBank/DDBJ whole genome shotgun (WGS) entry which is preliminary data.</text>
</comment>
<evidence type="ECO:0000256" key="5">
    <source>
        <dbReference type="ARBA" id="ARBA00022692"/>
    </source>
</evidence>
<dbReference type="EMBL" id="LNQE01001478">
    <property type="protein sequence ID" value="KUG16848.1"/>
    <property type="molecule type" value="Genomic_DNA"/>
</dbReference>
<evidence type="ECO:0000256" key="7">
    <source>
        <dbReference type="ARBA" id="ARBA00022989"/>
    </source>
</evidence>
<keyword evidence="6" id="KW-1278">Translocase</keyword>
<dbReference type="HAMAP" id="MF_01500">
    <property type="entry name" value="MtrG"/>
    <property type="match status" value="1"/>
</dbReference>
<evidence type="ECO:0000256" key="8">
    <source>
        <dbReference type="ARBA" id="ARBA00022994"/>
    </source>
</evidence>
<evidence type="ECO:0000256" key="6">
    <source>
        <dbReference type="ARBA" id="ARBA00022967"/>
    </source>
</evidence>
<evidence type="ECO:0000256" key="1">
    <source>
        <dbReference type="ARBA" id="ARBA00022475"/>
    </source>
</evidence>
<keyword evidence="9 10" id="KW-0472">Membrane</keyword>
<protein>
    <submittedName>
        <fullName evidence="11">N5-methyltetrahydromethanopterin:coenzyme m methyltransferase subunit g</fullName>
        <ecNumber evidence="11">2.1.1.86</ecNumber>
    </submittedName>
</protein>
<keyword evidence="4 11" id="KW-0808">Transferase</keyword>
<keyword evidence="1" id="KW-1003">Cell membrane</keyword>
<evidence type="ECO:0000256" key="2">
    <source>
        <dbReference type="ARBA" id="ARBA00022563"/>
    </source>
</evidence>
<evidence type="ECO:0000256" key="10">
    <source>
        <dbReference type="SAM" id="Phobius"/>
    </source>
</evidence>
<dbReference type="GO" id="GO:0016020">
    <property type="term" value="C:membrane"/>
    <property type="evidence" value="ECO:0007669"/>
    <property type="project" value="InterPro"/>
</dbReference>
<gene>
    <name evidence="11" type="ORF">ASZ90_013481</name>
</gene>
<evidence type="ECO:0000313" key="11">
    <source>
        <dbReference type="EMBL" id="KUG16848.1"/>
    </source>
</evidence>
<evidence type="ECO:0000256" key="3">
    <source>
        <dbReference type="ARBA" id="ARBA00022603"/>
    </source>
</evidence>
<proteinExistence type="inferred from homology"/>
<keyword evidence="7 10" id="KW-1133">Transmembrane helix</keyword>
<keyword evidence="8" id="KW-0484">Methanogenesis</keyword>
<keyword evidence="2" id="KW-0554">One-carbon metabolism</keyword>
<dbReference type="Pfam" id="PF04210">
    <property type="entry name" value="MtrG"/>
    <property type="match status" value="1"/>
</dbReference>
<evidence type="ECO:0000256" key="4">
    <source>
        <dbReference type="ARBA" id="ARBA00022679"/>
    </source>
</evidence>
<organism evidence="11">
    <name type="scientific">hydrocarbon metagenome</name>
    <dbReference type="NCBI Taxonomy" id="938273"/>
    <lineage>
        <taxon>unclassified sequences</taxon>
        <taxon>metagenomes</taxon>
        <taxon>ecological metagenomes</taxon>
    </lineage>
</organism>
<sequence>MPEHMPEDTKPVVPVAVVDPDQLRDVMARLEKIEEKVEFYSSEKYMRAGKSIGRDLGMAYGICAGLILVLAYVLFVYAGNWTAVI</sequence>
<accession>A0A0W8F7H5</accession>
<dbReference type="InterPro" id="IPR005866">
    <property type="entry name" value="THM_MeTrfase_su_G"/>
</dbReference>
<dbReference type="EC" id="2.1.1.86" evidence="11"/>
<dbReference type="GO" id="GO:0032259">
    <property type="term" value="P:methylation"/>
    <property type="evidence" value="ECO:0007669"/>
    <property type="project" value="UniProtKB-KW"/>
</dbReference>
<feature type="transmembrane region" description="Helical" evidence="10">
    <location>
        <begin position="56"/>
        <end position="78"/>
    </location>
</feature>
<keyword evidence="3 11" id="KW-0489">Methyltransferase</keyword>
<reference evidence="11" key="1">
    <citation type="journal article" date="2015" name="Proc. Natl. Acad. Sci. U.S.A.">
        <title>Networks of energetic and metabolic interactions define dynamics in microbial communities.</title>
        <authorList>
            <person name="Embree M."/>
            <person name="Liu J.K."/>
            <person name="Al-Bassam M.M."/>
            <person name="Zengler K."/>
        </authorList>
    </citation>
    <scope>NUCLEOTIDE SEQUENCE</scope>
</reference>
<dbReference type="NCBIfam" id="TIGR01149">
    <property type="entry name" value="mtrG"/>
    <property type="match status" value="1"/>
</dbReference>
<evidence type="ECO:0000256" key="9">
    <source>
        <dbReference type="ARBA" id="ARBA00023136"/>
    </source>
</evidence>
<dbReference type="GO" id="GO:0030269">
    <property type="term" value="F:tetrahydromethanopterin S-methyltransferase activity"/>
    <property type="evidence" value="ECO:0007669"/>
    <property type="project" value="InterPro"/>
</dbReference>
<dbReference type="AlphaFoldDB" id="A0A0W8F7H5"/>
<name>A0A0W8F7H5_9ZZZZ</name>
<dbReference type="GO" id="GO:0015948">
    <property type="term" value="P:methanogenesis"/>
    <property type="evidence" value="ECO:0007669"/>
    <property type="project" value="UniProtKB-KW"/>
</dbReference>
<keyword evidence="5 10" id="KW-0812">Transmembrane</keyword>
<dbReference type="GO" id="GO:0006730">
    <property type="term" value="P:one-carbon metabolic process"/>
    <property type="evidence" value="ECO:0007669"/>
    <property type="project" value="UniProtKB-KW"/>
</dbReference>